<dbReference type="InterPro" id="IPR033479">
    <property type="entry name" value="dCache_1"/>
</dbReference>
<protein>
    <recommendedName>
        <fullName evidence="6">Cache domain-containing protein</fullName>
    </recommendedName>
</protein>
<dbReference type="CDD" id="cd12912">
    <property type="entry name" value="PDC2_MCP_like"/>
    <property type="match status" value="1"/>
</dbReference>
<feature type="non-terminal residue" evidence="7">
    <location>
        <position position="1"/>
    </location>
</feature>
<evidence type="ECO:0000313" key="7">
    <source>
        <dbReference type="EMBL" id="GAF91864.1"/>
    </source>
</evidence>
<comment type="subcellular location">
    <subcellularLocation>
        <location evidence="1">Cell membrane</location>
        <topology evidence="1">Multi-pass membrane protein</topology>
    </subcellularLocation>
</comment>
<keyword evidence="5" id="KW-0472">Membrane</keyword>
<keyword evidence="2" id="KW-1003">Cell membrane</keyword>
<evidence type="ECO:0000259" key="6">
    <source>
        <dbReference type="Pfam" id="PF02743"/>
    </source>
</evidence>
<dbReference type="AlphaFoldDB" id="X0TF80"/>
<proteinExistence type="predicted"/>
<dbReference type="GO" id="GO:0005886">
    <property type="term" value="C:plasma membrane"/>
    <property type="evidence" value="ECO:0007669"/>
    <property type="project" value="UniProtKB-SubCell"/>
</dbReference>
<feature type="domain" description="Cache" evidence="6">
    <location>
        <begin position="103"/>
        <end position="256"/>
    </location>
</feature>
<dbReference type="Gene3D" id="3.30.450.20">
    <property type="entry name" value="PAS domain"/>
    <property type="match status" value="1"/>
</dbReference>
<evidence type="ECO:0000256" key="2">
    <source>
        <dbReference type="ARBA" id="ARBA00022475"/>
    </source>
</evidence>
<feature type="non-terminal residue" evidence="7">
    <location>
        <position position="262"/>
    </location>
</feature>
<gene>
    <name evidence="7" type="ORF">S01H1_21059</name>
</gene>
<reference evidence="7" key="1">
    <citation type="journal article" date="2014" name="Front. Microbiol.">
        <title>High frequency of phylogenetically diverse reductive dehalogenase-homologous genes in deep subseafloor sedimentary metagenomes.</title>
        <authorList>
            <person name="Kawai M."/>
            <person name="Futagami T."/>
            <person name="Toyoda A."/>
            <person name="Takaki Y."/>
            <person name="Nishi S."/>
            <person name="Hori S."/>
            <person name="Arai W."/>
            <person name="Tsubouchi T."/>
            <person name="Morono Y."/>
            <person name="Uchiyama I."/>
            <person name="Ito T."/>
            <person name="Fujiyama A."/>
            <person name="Inagaki F."/>
            <person name="Takami H."/>
        </authorList>
    </citation>
    <scope>NUCLEOTIDE SEQUENCE</scope>
    <source>
        <strain evidence="7">Expedition CK06-06</strain>
    </source>
</reference>
<organism evidence="7">
    <name type="scientific">marine sediment metagenome</name>
    <dbReference type="NCBI Taxonomy" id="412755"/>
    <lineage>
        <taxon>unclassified sequences</taxon>
        <taxon>metagenomes</taxon>
        <taxon>ecological metagenomes</taxon>
    </lineage>
</organism>
<evidence type="ECO:0000256" key="4">
    <source>
        <dbReference type="ARBA" id="ARBA00022989"/>
    </source>
</evidence>
<comment type="caution">
    <text evidence="7">The sequence shown here is derived from an EMBL/GenBank/DDBJ whole genome shotgun (WGS) entry which is preliminary data.</text>
</comment>
<keyword evidence="4" id="KW-1133">Transmembrane helix</keyword>
<sequence>PPTFETDPDVVDAYYSDFISFDVDCYYMPRPYYRNSDPFDLSPKTAATLNITSNMVNIFSAIHAMNPDYVWLYMGFDPAVSDQHLMRNYPYDNLWYFQQEDPGVWLDPAEDYDPNYETWYTNVEGIMGDQITFTLNYDPSTDWVLSFGRPVRYDNGTLIGVVSADVSVETIRSEVLNIEVLDSGYAYLLTSDGTVLAHPDLDPVAEYQPNIFELEFGSDAGQEIADFQDVLSSALAAGQGSTEFTKNGESWILTHINVTNTG</sequence>
<accession>X0TF80</accession>
<name>X0TF80_9ZZZZ</name>
<dbReference type="EMBL" id="BARS01011615">
    <property type="protein sequence ID" value="GAF91864.1"/>
    <property type="molecule type" value="Genomic_DNA"/>
</dbReference>
<evidence type="ECO:0000256" key="1">
    <source>
        <dbReference type="ARBA" id="ARBA00004651"/>
    </source>
</evidence>
<evidence type="ECO:0000256" key="3">
    <source>
        <dbReference type="ARBA" id="ARBA00022692"/>
    </source>
</evidence>
<dbReference type="Pfam" id="PF02743">
    <property type="entry name" value="dCache_1"/>
    <property type="match status" value="1"/>
</dbReference>
<keyword evidence="3" id="KW-0812">Transmembrane</keyword>
<evidence type="ECO:0000256" key="5">
    <source>
        <dbReference type="ARBA" id="ARBA00023136"/>
    </source>
</evidence>